<dbReference type="GO" id="GO:0046872">
    <property type="term" value="F:metal ion binding"/>
    <property type="evidence" value="ECO:0007669"/>
    <property type="project" value="InterPro"/>
</dbReference>
<feature type="chain" id="PRO_5042955686" description="MIB/HERC2 domain-containing protein" evidence="1">
    <location>
        <begin position="38"/>
        <end position="190"/>
    </location>
</feature>
<sequence>MTSEEKRLRVRLARQPVPVPVLVLALTLVMALGTGAAEQKSCPVDKRVGLSLVYSTNRTGHPKLKTRLEQPTDNAAWNLDIELWTTKCESTGQSQIVLSASMDGPQQGGGDSKILHPDYTGPELTALMKIGTRVVRGKDWQWTDQDGNPPGKGTVVKEVNEAGWVEVQWDHGTQESYRMGNGGKYDLKLA</sequence>
<feature type="domain" description="MIB/HERC2" evidence="2">
    <location>
        <begin position="120"/>
        <end position="190"/>
    </location>
</feature>
<dbReference type="GO" id="GO:0016567">
    <property type="term" value="P:protein ubiquitination"/>
    <property type="evidence" value="ECO:0007669"/>
    <property type="project" value="InterPro"/>
</dbReference>
<dbReference type="FunFam" id="2.30.30.40:FF:000074">
    <property type="entry name" value="E3 ubiquitin-protein ligase HERC2 isoform X1"/>
    <property type="match status" value="1"/>
</dbReference>
<dbReference type="Gene3D" id="2.30.30.40">
    <property type="entry name" value="SH3 Domains"/>
    <property type="match status" value="1"/>
</dbReference>
<protein>
    <recommendedName>
        <fullName evidence="2">MIB/HERC2 domain-containing protein</fullName>
    </recommendedName>
</protein>
<keyword evidence="1" id="KW-0732">Signal</keyword>
<accession>A0AAN9ZF92</accession>
<dbReference type="EMBL" id="JAZDUA010000014">
    <property type="protein sequence ID" value="KAK7873376.1"/>
    <property type="molecule type" value="Genomic_DNA"/>
</dbReference>
<dbReference type="PROSITE" id="PS51416">
    <property type="entry name" value="MIB_HERC2"/>
    <property type="match status" value="1"/>
</dbReference>
<evidence type="ECO:0000256" key="1">
    <source>
        <dbReference type="SAM" id="SignalP"/>
    </source>
</evidence>
<gene>
    <name evidence="3" type="ORF">R5R35_000179</name>
</gene>
<evidence type="ECO:0000313" key="3">
    <source>
        <dbReference type="EMBL" id="KAK7873376.1"/>
    </source>
</evidence>
<name>A0AAN9ZF92_9ORTH</name>
<dbReference type="Pfam" id="PF06701">
    <property type="entry name" value="MIB_HERC2"/>
    <property type="match status" value="1"/>
</dbReference>
<dbReference type="SUPFAM" id="SSF159034">
    <property type="entry name" value="Mib/herc2 domain-like"/>
    <property type="match status" value="1"/>
</dbReference>
<proteinExistence type="predicted"/>
<comment type="caution">
    <text evidence="3">The sequence shown here is derived from an EMBL/GenBank/DDBJ whole genome shotgun (WGS) entry which is preliminary data.</text>
</comment>
<evidence type="ECO:0000313" key="4">
    <source>
        <dbReference type="Proteomes" id="UP001378592"/>
    </source>
</evidence>
<dbReference type="InterPro" id="IPR037252">
    <property type="entry name" value="Mib_Herc2_sf"/>
</dbReference>
<dbReference type="InterPro" id="IPR010606">
    <property type="entry name" value="Mib_Herc2"/>
</dbReference>
<organism evidence="3 4">
    <name type="scientific">Gryllus longicercus</name>
    <dbReference type="NCBI Taxonomy" id="2509291"/>
    <lineage>
        <taxon>Eukaryota</taxon>
        <taxon>Metazoa</taxon>
        <taxon>Ecdysozoa</taxon>
        <taxon>Arthropoda</taxon>
        <taxon>Hexapoda</taxon>
        <taxon>Insecta</taxon>
        <taxon>Pterygota</taxon>
        <taxon>Neoptera</taxon>
        <taxon>Polyneoptera</taxon>
        <taxon>Orthoptera</taxon>
        <taxon>Ensifera</taxon>
        <taxon>Gryllidea</taxon>
        <taxon>Grylloidea</taxon>
        <taxon>Gryllidae</taxon>
        <taxon>Gryllinae</taxon>
        <taxon>Gryllus</taxon>
    </lineage>
</organism>
<dbReference type="GO" id="GO:0004842">
    <property type="term" value="F:ubiquitin-protein transferase activity"/>
    <property type="evidence" value="ECO:0007669"/>
    <property type="project" value="InterPro"/>
</dbReference>
<feature type="signal peptide" evidence="1">
    <location>
        <begin position="1"/>
        <end position="37"/>
    </location>
</feature>
<dbReference type="Proteomes" id="UP001378592">
    <property type="component" value="Unassembled WGS sequence"/>
</dbReference>
<dbReference type="AlphaFoldDB" id="A0AAN9ZF92"/>
<keyword evidence="4" id="KW-1185">Reference proteome</keyword>
<evidence type="ECO:0000259" key="2">
    <source>
        <dbReference type="PROSITE" id="PS51416"/>
    </source>
</evidence>
<reference evidence="3 4" key="1">
    <citation type="submission" date="2024-03" db="EMBL/GenBank/DDBJ databases">
        <title>The genome assembly and annotation of the cricket Gryllus longicercus Weissman &amp; Gray.</title>
        <authorList>
            <person name="Szrajer S."/>
            <person name="Gray D."/>
            <person name="Ylla G."/>
        </authorList>
    </citation>
    <scope>NUCLEOTIDE SEQUENCE [LARGE SCALE GENOMIC DNA]</scope>
    <source>
        <strain evidence="3">DAG 2021-001</strain>
        <tissue evidence="3">Whole body minus gut</tissue>
    </source>
</reference>